<gene>
    <name evidence="1" type="ORF">ACFPEN_33885</name>
</gene>
<accession>A0ABV9BVE1</accession>
<sequence>MTAPAGAGELCWVPYRHAPRVLTHLDIPELGDFLDGYIGGWLPDGWITLGSPGQPPGGTRRADES</sequence>
<proteinExistence type="predicted"/>
<evidence type="ECO:0000313" key="2">
    <source>
        <dbReference type="Proteomes" id="UP001595990"/>
    </source>
</evidence>
<organism evidence="1 2">
    <name type="scientific">Streptomyces ehimensis</name>
    <dbReference type="NCBI Taxonomy" id="68195"/>
    <lineage>
        <taxon>Bacteria</taxon>
        <taxon>Bacillati</taxon>
        <taxon>Actinomycetota</taxon>
        <taxon>Actinomycetes</taxon>
        <taxon>Kitasatosporales</taxon>
        <taxon>Streptomycetaceae</taxon>
        <taxon>Streptomyces</taxon>
    </lineage>
</organism>
<dbReference type="Proteomes" id="UP001595990">
    <property type="component" value="Unassembled WGS sequence"/>
</dbReference>
<keyword evidence="2" id="KW-1185">Reference proteome</keyword>
<name>A0ABV9BVE1_9ACTN</name>
<reference evidence="2" key="1">
    <citation type="journal article" date="2019" name="Int. J. Syst. Evol. Microbiol.">
        <title>The Global Catalogue of Microorganisms (GCM) 10K type strain sequencing project: providing services to taxonomists for standard genome sequencing and annotation.</title>
        <authorList>
            <consortium name="The Broad Institute Genomics Platform"/>
            <consortium name="The Broad Institute Genome Sequencing Center for Infectious Disease"/>
            <person name="Wu L."/>
            <person name="Ma J."/>
        </authorList>
    </citation>
    <scope>NUCLEOTIDE SEQUENCE [LARGE SCALE GENOMIC DNA]</scope>
    <source>
        <strain evidence="2">CECT 8064</strain>
    </source>
</reference>
<protein>
    <submittedName>
        <fullName evidence="1">Uncharacterized protein</fullName>
    </submittedName>
</protein>
<comment type="caution">
    <text evidence="1">The sequence shown here is derived from an EMBL/GenBank/DDBJ whole genome shotgun (WGS) entry which is preliminary data.</text>
</comment>
<evidence type="ECO:0000313" key="1">
    <source>
        <dbReference type="EMBL" id="MFC4517873.1"/>
    </source>
</evidence>
<dbReference type="EMBL" id="JBHSFS010000027">
    <property type="protein sequence ID" value="MFC4517873.1"/>
    <property type="molecule type" value="Genomic_DNA"/>
</dbReference>
<dbReference type="RefSeq" id="WP_411952069.1">
    <property type="nucleotide sequence ID" value="NZ_JBHSFS010000027.1"/>
</dbReference>